<evidence type="ECO:0000256" key="6">
    <source>
        <dbReference type="ARBA" id="ARBA00023274"/>
    </source>
</evidence>
<feature type="non-terminal residue" evidence="8">
    <location>
        <position position="1"/>
    </location>
</feature>
<dbReference type="InterPro" id="IPR039145">
    <property type="entry name" value="Ribosomal_mL40_metazoa/plant"/>
</dbReference>
<name>G5E2D0_9PIPI</name>
<evidence type="ECO:0000256" key="4">
    <source>
        <dbReference type="ARBA" id="ARBA00022980"/>
    </source>
</evidence>
<sequence length="125" mass="14585">MNTAACNTLLQVCRQGSRSCPPWLWRRESHWQTSLTVRTTLPMRAEPKKKKKIDPKREQAIRERMRKKLKKLEKIPPESEDLYNAAILCDPELLPFENRGPCYTPPIPHHNAPDGKYNDITKVHT</sequence>
<dbReference type="EMBL" id="JP287544">
    <property type="protein sequence ID" value="AEQ17107.1"/>
    <property type="molecule type" value="mRNA"/>
</dbReference>
<dbReference type="PANTHER" id="PTHR13359">
    <property type="entry name" value="39S RIBOSOMAL PROTEIN L40, MITOCHONDRIAL"/>
    <property type="match status" value="1"/>
</dbReference>
<keyword evidence="6" id="KW-0687">Ribonucleoprotein</keyword>
<keyword evidence="3" id="KW-0809">Transit peptide</keyword>
<organism evidence="8">
    <name type="scientific">Pipa carvalhoi</name>
    <name type="common">Carvalho's Surinam toad</name>
    <dbReference type="NCBI Taxonomy" id="191480"/>
    <lineage>
        <taxon>Eukaryota</taxon>
        <taxon>Metazoa</taxon>
        <taxon>Chordata</taxon>
        <taxon>Craniata</taxon>
        <taxon>Vertebrata</taxon>
        <taxon>Euteleostomi</taxon>
        <taxon>Amphibia</taxon>
        <taxon>Batrachia</taxon>
        <taxon>Anura</taxon>
        <taxon>Pipoidea</taxon>
        <taxon>Pipidae</taxon>
        <taxon>Pipinae</taxon>
        <taxon>Pipa</taxon>
    </lineage>
</organism>
<keyword evidence="4 8" id="KW-0689">Ribosomal protein</keyword>
<evidence type="ECO:0000256" key="3">
    <source>
        <dbReference type="ARBA" id="ARBA00022946"/>
    </source>
</evidence>
<dbReference type="InterPro" id="IPR019192">
    <property type="entry name" value="Ribosomal_mL40"/>
</dbReference>
<evidence type="ECO:0000256" key="5">
    <source>
        <dbReference type="ARBA" id="ARBA00023128"/>
    </source>
</evidence>
<dbReference type="AlphaFoldDB" id="G5E2D0"/>
<comment type="similarity">
    <text evidence="2">Belongs to the mitochondrion-specific ribosomal protein mL40 family.</text>
</comment>
<dbReference type="Pfam" id="PF09812">
    <property type="entry name" value="MRP-L28"/>
    <property type="match status" value="1"/>
</dbReference>
<protein>
    <recommendedName>
        <fullName evidence="7">Large ribosomal subunit protein mL40</fullName>
    </recommendedName>
</protein>
<feature type="non-terminal residue" evidence="8">
    <location>
        <position position="125"/>
    </location>
</feature>
<evidence type="ECO:0000256" key="1">
    <source>
        <dbReference type="ARBA" id="ARBA00004173"/>
    </source>
</evidence>
<accession>G5E2D0</accession>
<reference evidence="8" key="1">
    <citation type="submission" date="2011-09" db="EMBL/GenBank/DDBJ databases">
        <title>The odds of duplicate gene persistence after polyploidization.</title>
        <authorList>
            <person name="Chain F.J.J."/>
            <person name="Evans B.J."/>
            <person name="Dushoff J."/>
        </authorList>
    </citation>
    <scope>NUCLEOTIDE SEQUENCE</scope>
    <source>
        <tissue evidence="8">Liver</tissue>
    </source>
</reference>
<proteinExistence type="evidence at transcript level"/>
<dbReference type="PANTHER" id="PTHR13359:SF2">
    <property type="entry name" value="LARGE RIBOSOMAL SUBUNIT PROTEIN ML40"/>
    <property type="match status" value="1"/>
</dbReference>
<comment type="subcellular location">
    <subcellularLocation>
        <location evidence="1">Mitochondrion</location>
    </subcellularLocation>
</comment>
<keyword evidence="5" id="KW-0496">Mitochondrion</keyword>
<evidence type="ECO:0000256" key="2">
    <source>
        <dbReference type="ARBA" id="ARBA00009360"/>
    </source>
</evidence>
<dbReference type="GO" id="GO:0005762">
    <property type="term" value="C:mitochondrial large ribosomal subunit"/>
    <property type="evidence" value="ECO:0007669"/>
    <property type="project" value="InterPro"/>
</dbReference>
<evidence type="ECO:0000313" key="8">
    <source>
        <dbReference type="EMBL" id="AEQ17107.1"/>
    </source>
</evidence>
<evidence type="ECO:0000256" key="7">
    <source>
        <dbReference type="ARBA" id="ARBA00035192"/>
    </source>
</evidence>
<dbReference type="Gene3D" id="6.10.250.3440">
    <property type="match status" value="1"/>
</dbReference>